<evidence type="ECO:0000313" key="2">
    <source>
        <dbReference type="Proteomes" id="UP001164803"/>
    </source>
</evidence>
<reference evidence="1" key="1">
    <citation type="submission" date="2022-08" db="EMBL/GenBank/DDBJ databases">
        <title>Alicyclobacillus dauci DSM2870, complete genome.</title>
        <authorList>
            <person name="Wang Q."/>
            <person name="Cai R."/>
            <person name="Wang Z."/>
        </authorList>
    </citation>
    <scope>NUCLEOTIDE SEQUENCE</scope>
    <source>
        <strain evidence="1">DSM 28700</strain>
    </source>
</reference>
<protein>
    <submittedName>
        <fullName evidence="1">Uncharacterized protein</fullName>
    </submittedName>
</protein>
<gene>
    <name evidence="1" type="ORF">NZD86_22900</name>
</gene>
<keyword evidence="2" id="KW-1185">Reference proteome</keyword>
<organism evidence="1 2">
    <name type="scientific">Alicyclobacillus dauci</name>
    <dbReference type="NCBI Taxonomy" id="1475485"/>
    <lineage>
        <taxon>Bacteria</taxon>
        <taxon>Bacillati</taxon>
        <taxon>Bacillota</taxon>
        <taxon>Bacilli</taxon>
        <taxon>Bacillales</taxon>
        <taxon>Alicyclobacillaceae</taxon>
        <taxon>Alicyclobacillus</taxon>
    </lineage>
</organism>
<sequence>MFQLSVRQRGTPGERVNPYPRQPINAFLDVWLDPPKGETLVVKAVVNLFDVGHMEFSQDIVARILADTMTTSTYHPPYFRDFDCHRAYPGASFPFLGSSAI</sequence>
<name>A0ABY6Z448_9BACL</name>
<dbReference type="Proteomes" id="UP001164803">
    <property type="component" value="Chromosome"/>
</dbReference>
<proteinExistence type="predicted"/>
<accession>A0ABY6Z448</accession>
<dbReference type="RefSeq" id="WP_268044383.1">
    <property type="nucleotide sequence ID" value="NZ_CP104064.1"/>
</dbReference>
<evidence type="ECO:0000313" key="1">
    <source>
        <dbReference type="EMBL" id="WAH36971.1"/>
    </source>
</evidence>
<dbReference type="EMBL" id="CP104064">
    <property type="protein sequence ID" value="WAH36971.1"/>
    <property type="molecule type" value="Genomic_DNA"/>
</dbReference>